<accession>A0A3B0V3X8</accession>
<proteinExistence type="predicted"/>
<feature type="domain" description="SMP-30/Gluconolactonase/LRE-like region" evidence="1">
    <location>
        <begin position="104"/>
        <end position="223"/>
    </location>
</feature>
<organism evidence="2">
    <name type="scientific">hydrothermal vent metagenome</name>
    <dbReference type="NCBI Taxonomy" id="652676"/>
    <lineage>
        <taxon>unclassified sequences</taxon>
        <taxon>metagenomes</taxon>
        <taxon>ecological metagenomes</taxon>
    </lineage>
</organism>
<evidence type="ECO:0000259" key="1">
    <source>
        <dbReference type="Pfam" id="PF08450"/>
    </source>
</evidence>
<dbReference type="Pfam" id="PF08450">
    <property type="entry name" value="SGL"/>
    <property type="match status" value="1"/>
</dbReference>
<evidence type="ECO:0000313" key="2">
    <source>
        <dbReference type="EMBL" id="VAW31529.1"/>
    </source>
</evidence>
<dbReference type="InterPro" id="IPR011042">
    <property type="entry name" value="6-blade_b-propeller_TolB-like"/>
</dbReference>
<reference evidence="2" key="1">
    <citation type="submission" date="2018-06" db="EMBL/GenBank/DDBJ databases">
        <authorList>
            <person name="Zhirakovskaya E."/>
        </authorList>
    </citation>
    <scope>NUCLEOTIDE SEQUENCE</scope>
</reference>
<dbReference type="SUPFAM" id="SSF101898">
    <property type="entry name" value="NHL repeat"/>
    <property type="match status" value="1"/>
</dbReference>
<sequence>MVATFLFVLVGCSSFGLSKESSPIVETILTGLENPRGVAVSTTGEIYVAEAGTGLHLLDPTKWDGKLTKFTDLNGDGDFEDEAEVERWFSHFMTYNGFSAYGTGRDEVSGPSDLLLHSDGRLFLSVDDGGLSDSMALHVISPEGRIGLTLADRNNMNGIVFDRDQQKIFAVESGLNTLIEISFSGEFQNIVNFPLLDSGQQAVPAGLTIDPQTGDLLVALFSGYLFDEQASSIDDITSFVAGDSKIVRVDPVTGKITDEIMNLTTAVDVAIDAAENIYVVEMATSPTELIPSEFDLYDPEAVPVHGGYLRFSGRVILYPADGCPPRVLAEGIDAPTNITIGPDSALYISTGQGTPGRPIPGPDGSTIIVGKLIRITHYLNETEK</sequence>
<name>A0A3B0V3X8_9ZZZZ</name>
<dbReference type="InterPro" id="IPR013658">
    <property type="entry name" value="SGL"/>
</dbReference>
<gene>
    <name evidence="2" type="ORF">MNBD_CHLOROFLEXI01-4305</name>
</gene>
<dbReference type="EMBL" id="UOEU01000240">
    <property type="protein sequence ID" value="VAW31529.1"/>
    <property type="molecule type" value="Genomic_DNA"/>
</dbReference>
<dbReference type="Gene3D" id="2.120.10.30">
    <property type="entry name" value="TolB, C-terminal domain"/>
    <property type="match status" value="1"/>
</dbReference>
<dbReference type="AlphaFoldDB" id="A0A3B0V3X8"/>
<protein>
    <recommendedName>
        <fullName evidence="1">SMP-30/Gluconolactonase/LRE-like region domain-containing protein</fullName>
    </recommendedName>
</protein>